<feature type="transmembrane region" description="Helical" evidence="6">
    <location>
        <begin position="88"/>
        <end position="106"/>
    </location>
</feature>
<keyword evidence="5 6" id="KW-0472">Membrane</keyword>
<reference evidence="7 8" key="1">
    <citation type="submission" date="2009-02" db="EMBL/GenBank/DDBJ databases">
        <title>Annotation of Streptomyces hygroscopicus strain ATCC 53653.</title>
        <authorList>
            <consortium name="The Broad Institute Genome Sequencing Platform"/>
            <consortium name="Broad Institute Microbial Sequencing Center"/>
            <person name="Fischbach M."/>
            <person name="Godfrey P."/>
            <person name="Ward D."/>
            <person name="Young S."/>
            <person name="Zeng Q."/>
            <person name="Koehrsen M."/>
            <person name="Alvarado L."/>
            <person name="Berlin A.M."/>
            <person name="Bochicchio J."/>
            <person name="Borenstein D."/>
            <person name="Chapman S.B."/>
            <person name="Chen Z."/>
            <person name="Engels R."/>
            <person name="Freedman E."/>
            <person name="Gellesch M."/>
            <person name="Goldberg J."/>
            <person name="Griggs A."/>
            <person name="Gujja S."/>
            <person name="Heilman E.R."/>
            <person name="Heiman D.I."/>
            <person name="Hepburn T.A."/>
            <person name="Howarth C."/>
            <person name="Jen D."/>
            <person name="Larson L."/>
            <person name="Lewis B."/>
            <person name="Mehta T."/>
            <person name="Park D."/>
            <person name="Pearson M."/>
            <person name="Richards J."/>
            <person name="Roberts A."/>
            <person name="Saif S."/>
            <person name="Shea T.D."/>
            <person name="Shenoy N."/>
            <person name="Sisk P."/>
            <person name="Stolte C."/>
            <person name="Sykes S.N."/>
            <person name="Thomson T."/>
            <person name="Walk T."/>
            <person name="White J."/>
            <person name="Yandava C."/>
            <person name="Straight P."/>
            <person name="Clardy J."/>
            <person name="Hung D."/>
            <person name="Kolter R."/>
            <person name="Mekalanos J."/>
            <person name="Walker S."/>
            <person name="Walsh C.T."/>
            <person name="Wieland-Brown L.C."/>
            <person name="Haas B."/>
            <person name="Nusbaum C."/>
            <person name="Birren B."/>
        </authorList>
    </citation>
    <scope>NUCLEOTIDE SEQUENCE [LARGE SCALE GENOMIC DNA]</scope>
    <source>
        <strain evidence="7 8">ATCC 53653</strain>
    </source>
</reference>
<dbReference type="EMBL" id="GG657754">
    <property type="protein sequence ID" value="EFL23066.1"/>
    <property type="molecule type" value="Genomic_DNA"/>
</dbReference>
<dbReference type="OrthoDB" id="4458428at2"/>
<keyword evidence="8" id="KW-1185">Reference proteome</keyword>
<sequence>MDGKTSTGGGHDEARTRRGRLWEWGRRAAVTHGPERHTLLLIGKCTLAATLAWFTAADLLHAQSPAFAPFSAVLIMNVTVYQSIAQSLRYVAAVVTGVAVQAALGFLAGPDLLTFVLVAAIALTIGQWKALGAQRSQVATAAFFAFSTYVSATSNTERATQLGQIVLLVLIGCSLGLLVNVVLVPPLRYRSAEHGIRALAGALESLLADMGPAMRDGEFAEEHARHWRSRSGHAQALVNQARSGLQTAEESVPFNPRRLLPRHRGRTSFANYRAVLDALERAAYQLASLTRSLERWREEERDDTYRQFLRCYGTFLGSLEEIVRVLAQLDETHLREQARQLCELAEDMQEQRKTVTEQAESDGLPLGDPTRPYGVLVIEATRLTEEFQYTCDVLQTHVQG</sequence>
<organism evidence="7 8">
    <name type="scientific">Streptomyces himastatinicus ATCC 53653</name>
    <dbReference type="NCBI Taxonomy" id="457427"/>
    <lineage>
        <taxon>Bacteria</taxon>
        <taxon>Bacillati</taxon>
        <taxon>Actinomycetota</taxon>
        <taxon>Actinomycetes</taxon>
        <taxon>Kitasatosporales</taxon>
        <taxon>Streptomycetaceae</taxon>
        <taxon>Streptomyces</taxon>
        <taxon>Streptomyces violaceusniger group</taxon>
    </lineage>
</organism>
<proteinExistence type="predicted"/>
<gene>
    <name evidence="7" type="ORF">SSOG_02780</name>
</gene>
<feature type="transmembrane region" description="Helical" evidence="6">
    <location>
        <begin position="62"/>
        <end position="81"/>
    </location>
</feature>
<dbReference type="InterPro" id="IPR010343">
    <property type="entry name" value="ArAE_1"/>
</dbReference>
<dbReference type="HOGENOM" id="CLU_037626_0_0_11"/>
<feature type="transmembrane region" description="Helical" evidence="6">
    <location>
        <begin position="162"/>
        <end position="184"/>
    </location>
</feature>
<accession>D9WCY7</accession>
<feature type="transmembrane region" description="Helical" evidence="6">
    <location>
        <begin position="112"/>
        <end position="131"/>
    </location>
</feature>
<evidence type="ECO:0000256" key="6">
    <source>
        <dbReference type="SAM" id="Phobius"/>
    </source>
</evidence>
<protein>
    <submittedName>
        <fullName evidence="7">PE_PGRS family protein</fullName>
    </submittedName>
</protein>
<dbReference type="STRING" id="457427.SSOG_02780"/>
<dbReference type="Proteomes" id="UP000003963">
    <property type="component" value="Unassembled WGS sequence"/>
</dbReference>
<keyword evidence="2" id="KW-1003">Cell membrane</keyword>
<evidence type="ECO:0000256" key="4">
    <source>
        <dbReference type="ARBA" id="ARBA00022989"/>
    </source>
</evidence>
<evidence type="ECO:0000313" key="8">
    <source>
        <dbReference type="Proteomes" id="UP000003963"/>
    </source>
</evidence>
<dbReference type="GO" id="GO:0005886">
    <property type="term" value="C:plasma membrane"/>
    <property type="evidence" value="ECO:0007669"/>
    <property type="project" value="UniProtKB-SubCell"/>
</dbReference>
<evidence type="ECO:0000256" key="1">
    <source>
        <dbReference type="ARBA" id="ARBA00004651"/>
    </source>
</evidence>
<dbReference type="AlphaFoldDB" id="D9WCY7"/>
<evidence type="ECO:0000313" key="7">
    <source>
        <dbReference type="EMBL" id="EFL23066.1"/>
    </source>
</evidence>
<name>D9WCY7_9ACTN</name>
<keyword evidence="3 6" id="KW-0812">Transmembrane</keyword>
<evidence type="ECO:0000256" key="2">
    <source>
        <dbReference type="ARBA" id="ARBA00022475"/>
    </source>
</evidence>
<dbReference type="Pfam" id="PF06081">
    <property type="entry name" value="ArAE_1"/>
    <property type="match status" value="1"/>
</dbReference>
<evidence type="ECO:0000256" key="5">
    <source>
        <dbReference type="ARBA" id="ARBA00023136"/>
    </source>
</evidence>
<comment type="subcellular location">
    <subcellularLocation>
        <location evidence="1">Cell membrane</location>
        <topology evidence="1">Multi-pass membrane protein</topology>
    </subcellularLocation>
</comment>
<evidence type="ECO:0000256" key="3">
    <source>
        <dbReference type="ARBA" id="ARBA00022692"/>
    </source>
</evidence>
<dbReference type="RefSeq" id="WP_009714885.1">
    <property type="nucleotide sequence ID" value="NZ_GG657754.1"/>
</dbReference>
<keyword evidence="4 6" id="KW-1133">Transmembrane helix</keyword>